<protein>
    <submittedName>
        <fullName evidence="1">Uncharacterized protein</fullName>
    </submittedName>
</protein>
<sequence length="500" mass="57417">MKNLLRKHLLNFGLIIFILISSCKSKKGIIYSDNRYTPIPKVETYHYKSPQLRQNQNKEKAIGLAISGGGSRAQYFGLGVLIGLDDIEVNENSFLNEVDYFSTVSGGGFGTGYYMSLLHNNVLDNYNSLFDFWKSNDRKKVLQEFLFKDAKPLSILKLKKYEKNRIRTPYPDLIDYELLQFGKTYNGKKIERLFLHHFFIPKSSNKNVKLPMFVTNGTIYNNGERLPFMPHIIDSIGISGSLLPIEDFEIDNGYGLPLNYAITGSAAFPGVLPMLKMRLKNKPDRVVRIIDGGAVDNLGFTTLFELLDSDDLESKNKSMLIVDCGGLGTEMREQNTDRVKLPALLTKTLLYSVDIKLLYSNSDIEILSSYYDINRSNVKRIGISTIKEKYLNLEENIDESTRKVMNKLKNDIIDGEMDWEDLHRDLANSPSFRDYNEHNLSELPMERFSEFSTKDIFEIFELSSQVITKIKIYPWEKEILILAGRYVVYLEKNDITHLAK</sequence>
<reference evidence="1" key="1">
    <citation type="submission" date="2019-09" db="EMBL/GenBank/DDBJ databases">
        <authorList>
            <person name="Rodrigo-Torres L."/>
            <person name="Arahal R. D."/>
            <person name="Lucena T."/>
        </authorList>
    </citation>
    <scope>NUCLEOTIDE SEQUENCE</scope>
    <source>
        <strain evidence="1">ISS653</strain>
    </source>
</reference>
<organism evidence="1 2">
    <name type="scientific">Mesonia oceanica</name>
    <dbReference type="NCBI Taxonomy" id="2687242"/>
    <lineage>
        <taxon>Bacteria</taxon>
        <taxon>Pseudomonadati</taxon>
        <taxon>Bacteroidota</taxon>
        <taxon>Flavobacteriia</taxon>
        <taxon>Flavobacteriales</taxon>
        <taxon>Flavobacteriaceae</taxon>
        <taxon>Mesonia</taxon>
    </lineage>
</organism>
<comment type="caution">
    <text evidence="1">The sequence shown here is derived from an EMBL/GenBank/DDBJ whole genome shotgun (WGS) entry which is preliminary data.</text>
</comment>
<gene>
    <name evidence="1" type="ORF">FVB9532_01116</name>
</gene>
<keyword evidence="2" id="KW-1185">Reference proteome</keyword>
<proteinExistence type="predicted"/>
<name>A0AC61Y5Z4_9FLAO</name>
<accession>A0AC61Y5Z4</accession>
<dbReference type="Proteomes" id="UP000356253">
    <property type="component" value="Unassembled WGS sequence"/>
</dbReference>
<dbReference type="EMBL" id="CABVMM010000004">
    <property type="protein sequence ID" value="VVU99855.1"/>
    <property type="molecule type" value="Genomic_DNA"/>
</dbReference>
<evidence type="ECO:0000313" key="2">
    <source>
        <dbReference type="Proteomes" id="UP000356253"/>
    </source>
</evidence>
<evidence type="ECO:0000313" key="1">
    <source>
        <dbReference type="EMBL" id="VVU99855.1"/>
    </source>
</evidence>